<gene>
    <name evidence="1" type="ORF">LCGC14_0430620</name>
</gene>
<name>A0A0F9SUD8_9ZZZZ</name>
<comment type="caution">
    <text evidence="1">The sequence shown here is derived from an EMBL/GenBank/DDBJ whole genome shotgun (WGS) entry which is preliminary data.</text>
</comment>
<protein>
    <submittedName>
        <fullName evidence="1">Uncharacterized protein</fullName>
    </submittedName>
</protein>
<dbReference type="EMBL" id="LAZR01000402">
    <property type="protein sequence ID" value="KKN70484.1"/>
    <property type="molecule type" value="Genomic_DNA"/>
</dbReference>
<organism evidence="1">
    <name type="scientific">marine sediment metagenome</name>
    <dbReference type="NCBI Taxonomy" id="412755"/>
    <lineage>
        <taxon>unclassified sequences</taxon>
        <taxon>metagenomes</taxon>
        <taxon>ecological metagenomes</taxon>
    </lineage>
</organism>
<proteinExistence type="predicted"/>
<sequence>MTKYAVECKCADGKPPAKEAMEKRADGFKCPSCGRLHPLEE</sequence>
<evidence type="ECO:0000313" key="1">
    <source>
        <dbReference type="EMBL" id="KKN70484.1"/>
    </source>
</evidence>
<reference evidence="1" key="1">
    <citation type="journal article" date="2015" name="Nature">
        <title>Complex archaea that bridge the gap between prokaryotes and eukaryotes.</title>
        <authorList>
            <person name="Spang A."/>
            <person name="Saw J.H."/>
            <person name="Jorgensen S.L."/>
            <person name="Zaremba-Niedzwiedzka K."/>
            <person name="Martijn J."/>
            <person name="Lind A.E."/>
            <person name="van Eijk R."/>
            <person name="Schleper C."/>
            <person name="Guy L."/>
            <person name="Ettema T.J."/>
        </authorList>
    </citation>
    <scope>NUCLEOTIDE SEQUENCE</scope>
</reference>
<accession>A0A0F9SUD8</accession>
<dbReference type="AlphaFoldDB" id="A0A0F9SUD8"/>